<evidence type="ECO:0000256" key="8">
    <source>
        <dbReference type="ARBA" id="ARBA00032913"/>
    </source>
</evidence>
<evidence type="ECO:0000256" key="5">
    <source>
        <dbReference type="ARBA" id="ARBA00022824"/>
    </source>
</evidence>
<evidence type="ECO:0000313" key="13">
    <source>
        <dbReference type="Ensembl" id="ENSOANP00000036309.1"/>
    </source>
</evidence>
<feature type="compositionally biased region" description="Low complexity" evidence="11">
    <location>
        <begin position="128"/>
        <end position="137"/>
    </location>
</feature>
<keyword evidence="4 12" id="KW-0812">Transmembrane</keyword>
<accession>A0A6I8N580</accession>
<keyword evidence="14" id="KW-1185">Reference proteome</keyword>
<keyword evidence="7 12" id="KW-0472">Membrane</keyword>
<evidence type="ECO:0000313" key="14">
    <source>
        <dbReference type="Proteomes" id="UP000002279"/>
    </source>
</evidence>
<reference evidence="13" key="3">
    <citation type="submission" date="2025-09" db="UniProtKB">
        <authorList>
            <consortium name="Ensembl"/>
        </authorList>
    </citation>
    <scope>IDENTIFICATION</scope>
    <source>
        <strain evidence="13">Glennie</strain>
    </source>
</reference>
<feature type="compositionally biased region" description="Pro residues" evidence="11">
    <location>
        <begin position="116"/>
        <end position="127"/>
    </location>
</feature>
<feature type="region of interest" description="Disordered" evidence="11">
    <location>
        <begin position="31"/>
        <end position="197"/>
    </location>
</feature>
<dbReference type="GeneTree" id="ENSGT00390000018321"/>
<dbReference type="Ensembl" id="ENSOANT00000046926.1">
    <property type="protein sequence ID" value="ENSOANP00000036309.1"/>
    <property type="gene ID" value="ENSOANG00000045820.1"/>
</dbReference>
<keyword evidence="6 12" id="KW-1133">Transmembrane helix</keyword>
<feature type="compositionally biased region" description="Basic residues" evidence="11">
    <location>
        <begin position="31"/>
        <end position="47"/>
    </location>
</feature>
<dbReference type="PANTHER" id="PTHR13202:SF0">
    <property type="entry name" value="SIGNAL PEPTIDASE COMPLEX SUBUNIT 1"/>
    <property type="match status" value="1"/>
</dbReference>
<name>A0A6I8N580_ORNAN</name>
<dbReference type="Proteomes" id="UP000002279">
    <property type="component" value="Chromosome X1"/>
</dbReference>
<evidence type="ECO:0000256" key="7">
    <source>
        <dbReference type="ARBA" id="ARBA00023136"/>
    </source>
</evidence>
<evidence type="ECO:0000256" key="9">
    <source>
        <dbReference type="ARBA" id="ARBA00045204"/>
    </source>
</evidence>
<organism evidence="13 14">
    <name type="scientific">Ornithorhynchus anatinus</name>
    <name type="common">Duckbill platypus</name>
    <dbReference type="NCBI Taxonomy" id="9258"/>
    <lineage>
        <taxon>Eukaryota</taxon>
        <taxon>Metazoa</taxon>
        <taxon>Chordata</taxon>
        <taxon>Craniata</taxon>
        <taxon>Vertebrata</taxon>
        <taxon>Euteleostomi</taxon>
        <taxon>Mammalia</taxon>
        <taxon>Monotremata</taxon>
        <taxon>Ornithorhynchidae</taxon>
        <taxon>Ornithorhynchus</taxon>
    </lineage>
</organism>
<comment type="similarity">
    <text evidence="2">Belongs to the SPCS1 family.</text>
</comment>
<evidence type="ECO:0000256" key="10">
    <source>
        <dbReference type="ARBA" id="ARBA00046498"/>
    </source>
</evidence>
<protein>
    <recommendedName>
        <fullName evidence="3">Signal peptidase complex subunit 1</fullName>
    </recommendedName>
    <alternativeName>
        <fullName evidence="8">Microsomal signal peptidase 12 kDa subunit</fullName>
    </alternativeName>
</protein>
<sequence length="336" mass="36397">MTPYLPRRLEQCSAHSKRLTNTNIVTITVPVKRKERGHQRRRGRPRAGRPSGTTFSPGRGEGRDLLFALRRATPARLPPSRGAGERKRGRASCPVAVGESLRRLSVRRARAEAPPRIAPPPPSPPQRPAAARPAASPFFKATPSAGRTGPGLPSLPPGRAAAVGRRRPGKMEGRRSLNGPEAAPTEAVESDDDGPEVTVGYDIHFTVTHVLSVTAGRSVDEAPEGPAGRLDGRSPGRPVGGAARRPSPDPGPATGILEMDYKGQELAEQIFMGIIQISAVIGFILGYWVEDFGWTISIFLSGLLISCMMTIPPWPMYRQHPLKWLPVQDSRLRSQR</sequence>
<feature type="transmembrane region" description="Helical" evidence="12">
    <location>
        <begin position="270"/>
        <end position="288"/>
    </location>
</feature>
<dbReference type="PANTHER" id="PTHR13202">
    <property type="entry name" value="MICROSOMAL SIGNAL PEPTIDASE 12 KDA SUBUNIT"/>
    <property type="match status" value="1"/>
</dbReference>
<keyword evidence="5" id="KW-0256">Endoplasmic reticulum</keyword>
<evidence type="ECO:0000256" key="6">
    <source>
        <dbReference type="ARBA" id="ARBA00022989"/>
    </source>
</evidence>
<dbReference type="AlphaFoldDB" id="A0A6I8N580"/>
<feature type="transmembrane region" description="Helical" evidence="12">
    <location>
        <begin position="294"/>
        <end position="314"/>
    </location>
</feature>
<dbReference type="InterPro" id="IPR009542">
    <property type="entry name" value="Spc1/SPCS1"/>
</dbReference>
<feature type="region of interest" description="Disordered" evidence="11">
    <location>
        <begin position="216"/>
        <end position="254"/>
    </location>
</feature>
<dbReference type="Bgee" id="ENSOANG00000045820">
    <property type="expression patterns" value="Expressed in testis and 6 other cell types or tissues"/>
</dbReference>
<dbReference type="GO" id="GO:0045047">
    <property type="term" value="P:protein targeting to ER"/>
    <property type="evidence" value="ECO:0000318"/>
    <property type="project" value="GO_Central"/>
</dbReference>
<evidence type="ECO:0000256" key="4">
    <source>
        <dbReference type="ARBA" id="ARBA00022692"/>
    </source>
</evidence>
<evidence type="ECO:0000256" key="11">
    <source>
        <dbReference type="SAM" id="MobiDB-lite"/>
    </source>
</evidence>
<dbReference type="GO" id="GO:0005787">
    <property type="term" value="C:signal peptidase complex"/>
    <property type="evidence" value="ECO:0000318"/>
    <property type="project" value="GO_Central"/>
</dbReference>
<dbReference type="InParanoid" id="A0A6I8N580"/>
<evidence type="ECO:0000256" key="12">
    <source>
        <dbReference type="SAM" id="Phobius"/>
    </source>
</evidence>
<comment type="subcellular location">
    <subcellularLocation>
        <location evidence="1">Endoplasmic reticulum membrane</location>
        <topology evidence="1">Multi-pass membrane protein</topology>
    </subcellularLocation>
</comment>
<evidence type="ECO:0000256" key="2">
    <source>
        <dbReference type="ARBA" id="ARBA00005245"/>
    </source>
</evidence>
<dbReference type="Pfam" id="PF06645">
    <property type="entry name" value="SPC12"/>
    <property type="match status" value="1"/>
</dbReference>
<dbReference type="GO" id="GO:0006465">
    <property type="term" value="P:signal peptide processing"/>
    <property type="evidence" value="ECO:0000318"/>
    <property type="project" value="GO_Central"/>
</dbReference>
<comment type="subunit">
    <text evidence="10">Component of the signal peptidase complex paralog A (SPC-A) composed of a catalytic subunit SEC11A and three accessory subunits SPCS1, SPCS2 and SPCS3. Component of the signal peptidase complex paralog C (SPC-C) composed of a catalytic subunit SEC11C and three accessory subunits SPCS1, SPCS2 and SPCS3. Within the complex, interacts with SPCS2 and SPCS3. The complex induces a local thinning of the ER membrane which is used to measure the length of the signal peptide (SP) h-region of protein substrates. This ensures the selectivity of the complex towards h-regions shorter than 18-20 amino acids.</text>
</comment>
<reference evidence="13" key="2">
    <citation type="submission" date="2025-08" db="UniProtKB">
        <authorList>
            <consortium name="Ensembl"/>
        </authorList>
    </citation>
    <scope>IDENTIFICATION</scope>
    <source>
        <strain evidence="13">Glennie</strain>
    </source>
</reference>
<comment type="function">
    <text evidence="9">Component of the signal peptidase complex (SPC) which catalyzes the cleavage of N-terminal signal sequences from nascent proteins as they are translocated into the lumen of the endoplasmic reticulum. Dispensable for SPC enzymatic activity.</text>
</comment>
<proteinExistence type="inferred from homology"/>
<evidence type="ECO:0000256" key="1">
    <source>
        <dbReference type="ARBA" id="ARBA00004477"/>
    </source>
</evidence>
<evidence type="ECO:0000256" key="3">
    <source>
        <dbReference type="ARBA" id="ARBA00017059"/>
    </source>
</evidence>
<reference evidence="13 14" key="1">
    <citation type="journal article" date="2008" name="Nature">
        <title>Genome analysis of the platypus reveals unique signatures of evolution.</title>
        <authorList>
            <person name="Warren W.C."/>
            <person name="Hillier L.W."/>
            <person name="Marshall Graves J.A."/>
            <person name="Birney E."/>
            <person name="Ponting C.P."/>
            <person name="Grutzner F."/>
            <person name="Belov K."/>
            <person name="Miller W."/>
            <person name="Clarke L."/>
            <person name="Chinwalla A.T."/>
            <person name="Yang S.P."/>
            <person name="Heger A."/>
            <person name="Locke D.P."/>
            <person name="Miethke P."/>
            <person name="Waters P.D."/>
            <person name="Veyrunes F."/>
            <person name="Fulton L."/>
            <person name="Fulton B."/>
            <person name="Graves T."/>
            <person name="Wallis J."/>
            <person name="Puente X.S."/>
            <person name="Lopez-Otin C."/>
            <person name="Ordonez G.R."/>
            <person name="Eichler E.E."/>
            <person name="Chen L."/>
            <person name="Cheng Z."/>
            <person name="Deakin J.E."/>
            <person name="Alsop A."/>
            <person name="Thompson K."/>
            <person name="Kirby P."/>
            <person name="Papenfuss A.T."/>
            <person name="Wakefield M.J."/>
            <person name="Olender T."/>
            <person name="Lancet D."/>
            <person name="Huttley G.A."/>
            <person name="Smit A.F."/>
            <person name="Pask A."/>
            <person name="Temple-Smith P."/>
            <person name="Batzer M.A."/>
            <person name="Walker J.A."/>
            <person name="Konkel M.K."/>
            <person name="Harris R.S."/>
            <person name="Whittington C.M."/>
            <person name="Wong E.S."/>
            <person name="Gemmell N.J."/>
            <person name="Buschiazzo E."/>
            <person name="Vargas Jentzsch I.M."/>
            <person name="Merkel A."/>
            <person name="Schmitz J."/>
            <person name="Zemann A."/>
            <person name="Churakov G."/>
            <person name="Kriegs J.O."/>
            <person name="Brosius J."/>
            <person name="Murchison E.P."/>
            <person name="Sachidanandam R."/>
            <person name="Smith C."/>
            <person name="Hannon G.J."/>
            <person name="Tsend-Ayush E."/>
            <person name="McMillan D."/>
            <person name="Attenborough R."/>
            <person name="Rens W."/>
            <person name="Ferguson-Smith M."/>
            <person name="Lefevre C.M."/>
            <person name="Sharp J.A."/>
            <person name="Nicholas K.R."/>
            <person name="Ray D.A."/>
            <person name="Kube M."/>
            <person name="Reinhardt R."/>
            <person name="Pringle T.H."/>
            <person name="Taylor J."/>
            <person name="Jones R.C."/>
            <person name="Nixon B."/>
            <person name="Dacheux J.L."/>
            <person name="Niwa H."/>
            <person name="Sekita Y."/>
            <person name="Huang X."/>
            <person name="Stark A."/>
            <person name="Kheradpour P."/>
            <person name="Kellis M."/>
            <person name="Flicek P."/>
            <person name="Chen Y."/>
            <person name="Webber C."/>
            <person name="Hardison R."/>
            <person name="Nelson J."/>
            <person name="Hallsworth-Pepin K."/>
            <person name="Delehaunty K."/>
            <person name="Markovic C."/>
            <person name="Minx P."/>
            <person name="Feng Y."/>
            <person name="Kremitzki C."/>
            <person name="Mitreva M."/>
            <person name="Glasscock J."/>
            <person name="Wylie T."/>
            <person name="Wohldmann P."/>
            <person name="Thiru P."/>
            <person name="Nhan M.N."/>
            <person name="Pohl C.S."/>
            <person name="Smith S.M."/>
            <person name="Hou S."/>
            <person name="Nefedov M."/>
            <person name="de Jong P.J."/>
            <person name="Renfree M.B."/>
            <person name="Mardis E.R."/>
            <person name="Wilson R.K."/>
        </authorList>
    </citation>
    <scope>NUCLEOTIDE SEQUENCE [LARGE SCALE GENOMIC DNA]</scope>
    <source>
        <strain evidence="13 14">Glennie</strain>
    </source>
</reference>